<comment type="subcellular location">
    <subcellularLocation>
        <location evidence="1">Cell projection</location>
        <location evidence="1">Cilium</location>
    </subcellularLocation>
    <subcellularLocation>
        <location evidence="2">Cytoplasm</location>
        <location evidence="2">Cytoskeleton</location>
    </subcellularLocation>
</comment>
<dbReference type="SMART" id="SM00676">
    <property type="entry name" value="DM10"/>
    <property type="match status" value="1"/>
</dbReference>
<dbReference type="InterPro" id="IPR037993">
    <property type="entry name" value="NDPk7B"/>
</dbReference>
<dbReference type="Gene3D" id="2.30.29.170">
    <property type="match status" value="1"/>
</dbReference>
<dbReference type="PANTHER" id="PTHR43109:SF2">
    <property type="entry name" value="NUCLEOSIDE DIPHOSPHATE KINASE 7"/>
    <property type="match status" value="1"/>
</dbReference>
<evidence type="ECO:0000256" key="6">
    <source>
        <dbReference type="PROSITE-ProRule" id="PRU00706"/>
    </source>
</evidence>
<dbReference type="PROSITE" id="PS51374">
    <property type="entry name" value="NDPK_LIKE"/>
    <property type="match status" value="1"/>
</dbReference>
<dbReference type="GO" id="GO:0005879">
    <property type="term" value="C:axonemal microtubule"/>
    <property type="evidence" value="ECO:0007669"/>
    <property type="project" value="TreeGrafter"/>
</dbReference>
<dbReference type="Pfam" id="PF06565">
    <property type="entry name" value="DM10_dom"/>
    <property type="match status" value="1"/>
</dbReference>
<proteinExistence type="inferred from homology"/>
<evidence type="ECO:0000256" key="5">
    <source>
        <dbReference type="ARBA" id="ARBA00023273"/>
    </source>
</evidence>
<name>F0WS71_9STRA</name>
<reference evidence="8" key="2">
    <citation type="submission" date="2011-02" db="EMBL/GenBank/DDBJ databases">
        <authorList>
            <person name="MacLean D."/>
        </authorList>
    </citation>
    <scope>NUCLEOTIDE SEQUENCE</scope>
</reference>
<dbReference type="Pfam" id="PF00334">
    <property type="entry name" value="NDK"/>
    <property type="match status" value="2"/>
</dbReference>
<evidence type="ECO:0000256" key="3">
    <source>
        <dbReference type="ARBA" id="ARBA00022490"/>
    </source>
</evidence>
<reference evidence="8" key="1">
    <citation type="journal article" date="2011" name="PLoS Biol.">
        <title>Gene gain and loss during evolution of obligate parasitism in the white rust pathogen of Arabidopsis thaliana.</title>
        <authorList>
            <person name="Kemen E."/>
            <person name="Gardiner A."/>
            <person name="Schultz-Larsen T."/>
            <person name="Kemen A.C."/>
            <person name="Balmuth A.L."/>
            <person name="Robert-Seilaniantz A."/>
            <person name="Bailey K."/>
            <person name="Holub E."/>
            <person name="Studholme D.J."/>
            <person name="Maclean D."/>
            <person name="Jones J.D."/>
        </authorList>
    </citation>
    <scope>NUCLEOTIDE SEQUENCE</scope>
</reference>
<organism evidence="8">
    <name type="scientific">Albugo laibachii Nc14</name>
    <dbReference type="NCBI Taxonomy" id="890382"/>
    <lineage>
        <taxon>Eukaryota</taxon>
        <taxon>Sar</taxon>
        <taxon>Stramenopiles</taxon>
        <taxon>Oomycota</taxon>
        <taxon>Peronosporomycetes</taxon>
        <taxon>Albuginales</taxon>
        <taxon>Albuginaceae</taxon>
        <taxon>Albugo</taxon>
    </lineage>
</organism>
<evidence type="ECO:0000259" key="7">
    <source>
        <dbReference type="PROSITE" id="PS51336"/>
    </source>
</evidence>
<dbReference type="PROSITE" id="PS51336">
    <property type="entry name" value="DM10"/>
    <property type="match status" value="1"/>
</dbReference>
<dbReference type="PANTHER" id="PTHR43109">
    <property type="entry name" value="NUCLEOSIDE DIPHOSPHATE KINASE 7"/>
    <property type="match status" value="1"/>
</dbReference>
<dbReference type="CDD" id="cd04412">
    <property type="entry name" value="NDPk7B"/>
    <property type="match status" value="1"/>
</dbReference>
<protein>
    <submittedName>
        <fullName evidence="8">Nucleoside diphosphate kinase putative</fullName>
    </submittedName>
</protein>
<keyword evidence="3" id="KW-0963">Cytoplasm</keyword>
<evidence type="ECO:0000256" key="1">
    <source>
        <dbReference type="ARBA" id="ARBA00004138"/>
    </source>
</evidence>
<comment type="similarity">
    <text evidence="6">Belongs to the NDK family.</text>
</comment>
<keyword evidence="8" id="KW-0808">Transferase</keyword>
<dbReference type="EMBL" id="FR824271">
    <property type="protein sequence ID" value="CCA24189.1"/>
    <property type="molecule type" value="Genomic_DNA"/>
</dbReference>
<dbReference type="InterPro" id="IPR034907">
    <property type="entry name" value="NDK-like_dom"/>
</dbReference>
<evidence type="ECO:0000256" key="4">
    <source>
        <dbReference type="ARBA" id="ARBA00023212"/>
    </source>
</evidence>
<dbReference type="GO" id="GO:0016301">
    <property type="term" value="F:kinase activity"/>
    <property type="evidence" value="ECO:0007669"/>
    <property type="project" value="UniProtKB-KW"/>
</dbReference>
<keyword evidence="4" id="KW-0206">Cytoskeleton</keyword>
<dbReference type="SUPFAM" id="SSF54919">
    <property type="entry name" value="Nucleoside diphosphate kinase, NDK"/>
    <property type="match status" value="2"/>
</dbReference>
<gene>
    <name evidence="8" type="primary">AlNc14C226G9209</name>
    <name evidence="8" type="ORF">ALNC14_103330</name>
</gene>
<keyword evidence="8" id="KW-0418">Kinase</keyword>
<accession>F0WS71</accession>
<evidence type="ECO:0000256" key="2">
    <source>
        <dbReference type="ARBA" id="ARBA00004245"/>
    </source>
</evidence>
<dbReference type="AlphaFoldDB" id="F0WS71"/>
<dbReference type="InterPro" id="IPR036850">
    <property type="entry name" value="NDK-like_dom_sf"/>
</dbReference>
<dbReference type="Gene3D" id="3.30.70.141">
    <property type="entry name" value="Nucleoside diphosphate kinase-like domain"/>
    <property type="match status" value="2"/>
</dbReference>
<evidence type="ECO:0000313" key="8">
    <source>
        <dbReference type="EMBL" id="CCA24189.1"/>
    </source>
</evidence>
<dbReference type="HOGENOM" id="CLU_060216_3_1_1"/>
<feature type="domain" description="DM10" evidence="7">
    <location>
        <begin position="5"/>
        <end position="94"/>
    </location>
</feature>
<sequence>MQTTRNTNYCFKAKWFDEIAQLHRHYNIRYYVELHQIEIIDTKSNKLFLKKTDCPAAVSASDFYVGANVCIFGRRFELLDYLDASTREMLTLERQRSLLIVKRAFICQIGIILDTLERQGCALSSLKLMQIHSKEAEEFYSTQSDQLEAARLIASFIDGPIVAIEIVASNCVEKLVQLMPTVLVGRPQSGDTADLSCFEYPKTVAEVERYRNFFIDKLHNNIDTAQNCTCVVVLPHIVKKKLTGKVIEAIQASPESDVTAMESFHLDRASAIDFLEVYDGVLPHYRDAVDHLVSGLCVAIRLEGKNTHNVVSDFRAYVGPWDVDMAKKLRPHTIRAKYGIDRICNAVHCTDLPEDGSSECDFFFNILTNQNKKL</sequence>
<dbReference type="InterPro" id="IPR006602">
    <property type="entry name" value="DM10_dom"/>
</dbReference>
<keyword evidence="5" id="KW-0966">Cell projection</keyword>
<dbReference type="SMART" id="SM00562">
    <property type="entry name" value="NDK"/>
    <property type="match status" value="1"/>
</dbReference>
<comment type="caution">
    <text evidence="6">Lacks conserved residue(s) required for the propagation of feature annotation.</text>
</comment>